<gene>
    <name evidence="8" type="primary">vapC</name>
    <name evidence="10" type="ORF">PYS65_21450</name>
</gene>
<evidence type="ECO:0000256" key="1">
    <source>
        <dbReference type="ARBA" id="ARBA00001946"/>
    </source>
</evidence>
<evidence type="ECO:0000313" key="10">
    <source>
        <dbReference type="EMBL" id="WGD42494.1"/>
    </source>
</evidence>
<feature type="binding site" evidence="8">
    <location>
        <position position="8"/>
    </location>
    <ligand>
        <name>Mg(2+)</name>
        <dbReference type="ChEBI" id="CHEBI:18420"/>
    </ligand>
</feature>
<feature type="binding site" evidence="8">
    <location>
        <position position="98"/>
    </location>
    <ligand>
        <name>Mg(2+)</name>
        <dbReference type="ChEBI" id="CHEBI:18420"/>
    </ligand>
</feature>
<evidence type="ECO:0000256" key="4">
    <source>
        <dbReference type="ARBA" id="ARBA00022723"/>
    </source>
</evidence>
<comment type="function">
    <text evidence="8">Toxic component of a toxin-antitoxin (TA) system. An RNase.</text>
</comment>
<dbReference type="SUPFAM" id="SSF88723">
    <property type="entry name" value="PIN domain-like"/>
    <property type="match status" value="1"/>
</dbReference>
<dbReference type="InterPro" id="IPR022907">
    <property type="entry name" value="VapC_family"/>
</dbReference>
<dbReference type="PANTHER" id="PTHR33653:SF1">
    <property type="entry name" value="RIBONUCLEASE VAPC2"/>
    <property type="match status" value="1"/>
</dbReference>
<dbReference type="Gene3D" id="3.40.50.1010">
    <property type="entry name" value="5'-nuclease"/>
    <property type="match status" value="1"/>
</dbReference>
<evidence type="ECO:0000256" key="6">
    <source>
        <dbReference type="ARBA" id="ARBA00022842"/>
    </source>
</evidence>
<protein>
    <recommendedName>
        <fullName evidence="8">Ribonuclease VapC</fullName>
        <shortName evidence="8">RNase VapC</shortName>
        <ecNumber evidence="8">3.1.-.-</ecNumber>
    </recommendedName>
    <alternativeName>
        <fullName evidence="8">Toxin VapC</fullName>
    </alternativeName>
</protein>
<dbReference type="HAMAP" id="MF_00265">
    <property type="entry name" value="VapC_Nob1"/>
    <property type="match status" value="1"/>
</dbReference>
<evidence type="ECO:0000256" key="8">
    <source>
        <dbReference type="HAMAP-Rule" id="MF_00265"/>
    </source>
</evidence>
<dbReference type="InterPro" id="IPR002716">
    <property type="entry name" value="PIN_dom"/>
</dbReference>
<accession>A0ABY8K507</accession>
<comment type="cofactor">
    <cofactor evidence="1 8">
        <name>Mg(2+)</name>
        <dbReference type="ChEBI" id="CHEBI:18420"/>
    </cofactor>
</comment>
<evidence type="ECO:0000313" key="11">
    <source>
        <dbReference type="Proteomes" id="UP001216440"/>
    </source>
</evidence>
<dbReference type="InterPro" id="IPR050556">
    <property type="entry name" value="Type_II_TA_system_RNase"/>
</dbReference>
<organism evidence="10 11">
    <name type="scientific">Streptomyces cathayae</name>
    <dbReference type="NCBI Taxonomy" id="3031124"/>
    <lineage>
        <taxon>Bacteria</taxon>
        <taxon>Bacillati</taxon>
        <taxon>Actinomycetota</taxon>
        <taxon>Actinomycetes</taxon>
        <taxon>Kitasatosporales</taxon>
        <taxon>Streptomycetaceae</taxon>
        <taxon>Streptomyces</taxon>
    </lineage>
</organism>
<keyword evidence="11" id="KW-1185">Reference proteome</keyword>
<keyword evidence="3 8" id="KW-0540">Nuclease</keyword>
<dbReference type="EC" id="3.1.-.-" evidence="8"/>
<feature type="domain" description="PIN" evidence="9">
    <location>
        <begin position="6"/>
        <end position="124"/>
    </location>
</feature>
<dbReference type="Pfam" id="PF01850">
    <property type="entry name" value="PIN"/>
    <property type="match status" value="1"/>
</dbReference>
<dbReference type="EMBL" id="CP121682">
    <property type="protein sequence ID" value="WGD42494.1"/>
    <property type="molecule type" value="Genomic_DNA"/>
</dbReference>
<evidence type="ECO:0000256" key="5">
    <source>
        <dbReference type="ARBA" id="ARBA00022801"/>
    </source>
</evidence>
<keyword evidence="5 8" id="KW-0378">Hydrolase</keyword>
<dbReference type="PANTHER" id="PTHR33653">
    <property type="entry name" value="RIBONUCLEASE VAPC2"/>
    <property type="match status" value="1"/>
</dbReference>
<dbReference type="Proteomes" id="UP001216440">
    <property type="component" value="Chromosome"/>
</dbReference>
<name>A0ABY8K507_9ACTN</name>
<evidence type="ECO:0000256" key="7">
    <source>
        <dbReference type="ARBA" id="ARBA00038093"/>
    </source>
</evidence>
<reference evidence="10 11" key="1">
    <citation type="submission" date="2023-03" db="EMBL/GenBank/DDBJ databases">
        <authorList>
            <person name="Mo P."/>
        </authorList>
    </citation>
    <scope>NUCLEOTIDE SEQUENCE [LARGE SCALE GENOMIC DNA]</scope>
    <source>
        <strain evidence="10 11">HUAS 5</strain>
    </source>
</reference>
<dbReference type="RefSeq" id="WP_279335548.1">
    <property type="nucleotide sequence ID" value="NZ_CP121682.1"/>
</dbReference>
<dbReference type="InterPro" id="IPR029060">
    <property type="entry name" value="PIN-like_dom_sf"/>
</dbReference>
<comment type="similarity">
    <text evidence="7 8">Belongs to the PINc/VapC protein family.</text>
</comment>
<evidence type="ECO:0000256" key="3">
    <source>
        <dbReference type="ARBA" id="ARBA00022722"/>
    </source>
</evidence>
<evidence type="ECO:0000259" key="9">
    <source>
        <dbReference type="Pfam" id="PF01850"/>
    </source>
</evidence>
<sequence>MSKAFLIDTSACNRLFRLPGVEREWAQVLDAGRVSVCEVTELELVRAAGGREERALLDRYLHDAFGWTPAPERTLLRARQVQELLVTSGQHHGPGAVDLMVAATAELSGLVLLHYDADFEAIAKATGQPHRWIAPRGSVD</sequence>
<keyword evidence="4 8" id="KW-0479">Metal-binding</keyword>
<keyword evidence="2 8" id="KW-1277">Toxin-antitoxin system</keyword>
<evidence type="ECO:0000256" key="2">
    <source>
        <dbReference type="ARBA" id="ARBA00022649"/>
    </source>
</evidence>
<dbReference type="CDD" id="cd18755">
    <property type="entry name" value="PIN_MtVapC3_VapC21-like"/>
    <property type="match status" value="1"/>
</dbReference>
<keyword evidence="6 8" id="KW-0460">Magnesium</keyword>
<keyword evidence="8" id="KW-0800">Toxin</keyword>
<proteinExistence type="inferred from homology"/>